<dbReference type="Proteomes" id="UP001491310">
    <property type="component" value="Unassembled WGS sequence"/>
</dbReference>
<dbReference type="InterPro" id="IPR016024">
    <property type="entry name" value="ARM-type_fold"/>
</dbReference>
<dbReference type="InterPro" id="IPR011989">
    <property type="entry name" value="ARM-like"/>
</dbReference>
<proteinExistence type="predicted"/>
<comment type="caution">
    <text evidence="2">The sequence shown here is derived from an EMBL/GenBank/DDBJ whole genome shotgun (WGS) entry which is preliminary data.</text>
</comment>
<evidence type="ECO:0000313" key="2">
    <source>
        <dbReference type="EMBL" id="KAK9915890.1"/>
    </source>
</evidence>
<feature type="compositionally biased region" description="Low complexity" evidence="1">
    <location>
        <begin position="228"/>
        <end position="238"/>
    </location>
</feature>
<dbReference type="Gene3D" id="1.25.10.10">
    <property type="entry name" value="Leucine-rich Repeat Variant"/>
    <property type="match status" value="1"/>
</dbReference>
<name>A0ABR2YVR6_9CHLO</name>
<gene>
    <name evidence="2" type="ORF">WJX75_005712</name>
</gene>
<feature type="region of interest" description="Disordered" evidence="1">
    <location>
        <begin position="212"/>
        <end position="244"/>
    </location>
</feature>
<dbReference type="EMBL" id="JALJOT010000004">
    <property type="protein sequence ID" value="KAK9915890.1"/>
    <property type="molecule type" value="Genomic_DNA"/>
</dbReference>
<organism evidence="2 3">
    <name type="scientific">Coccomyxa subellipsoidea</name>
    <dbReference type="NCBI Taxonomy" id="248742"/>
    <lineage>
        <taxon>Eukaryota</taxon>
        <taxon>Viridiplantae</taxon>
        <taxon>Chlorophyta</taxon>
        <taxon>core chlorophytes</taxon>
        <taxon>Trebouxiophyceae</taxon>
        <taxon>Trebouxiophyceae incertae sedis</taxon>
        <taxon>Coccomyxaceae</taxon>
        <taxon>Coccomyxa</taxon>
    </lineage>
</organism>
<accession>A0ABR2YVR6</accession>
<evidence type="ECO:0000256" key="1">
    <source>
        <dbReference type="SAM" id="MobiDB-lite"/>
    </source>
</evidence>
<sequence>MPAQKLKSAPQKKGGQLAVPVPDRPPWVSDELWQRSQDTAQLVERLKALNGASTEPGCSQAEVAQLLRHQLQTTPEKQEEFLKQGIIEAAARHISGSSTIAAPAIGLLSTLAASSPAVRDALLTSKPSILPSLTAILSGSSPDTAGAAVVTLKTLAVSEDSCTKLMKGLSDWDFQGLSEVITSTDTIGSQGATEALPLLEALLCEPAPVRQPISSQQAGNAKPGSSTPAKPVPQAAKKGAGKGKVDGASHVSAAVRTQFLASALSAGNIMPMLLKVCGNGSLDVGTKLVGLRVAHALLVEDHTRAASQMTTGGGISAVVAVLSEQQTPVSCKAAAAAVLKAFLLPQQLPSASPGHSVVRSRPSIVTTNVDGSVQTAPAPALNTGPPAAAVSADAVLDEAMARIEEAHRAGALPPLLNLCNSAEAATPSTPITSSGELNGVDVGTSEGAQPPPSKAKKGGSQAKGPEGADVAQSNALSCMRVMSLHDDCKVSIADSNGIAILLPFLTVKMDAVRWAARQTLLNMAMLPEVAETLERKGAPTYIHGMNLIRLRRSQPGRQGLAAATKLLAQLSTQLSAPPVRLPRMSG</sequence>
<dbReference type="InterPro" id="IPR000225">
    <property type="entry name" value="Armadillo"/>
</dbReference>
<dbReference type="SUPFAM" id="SSF48371">
    <property type="entry name" value="ARM repeat"/>
    <property type="match status" value="1"/>
</dbReference>
<protein>
    <recommendedName>
        <fullName evidence="4">ARM repeat-containing protein</fullName>
    </recommendedName>
</protein>
<feature type="region of interest" description="Disordered" evidence="1">
    <location>
        <begin position="1"/>
        <end position="25"/>
    </location>
</feature>
<keyword evidence="3" id="KW-1185">Reference proteome</keyword>
<dbReference type="SMART" id="SM00185">
    <property type="entry name" value="ARM"/>
    <property type="match status" value="3"/>
</dbReference>
<feature type="region of interest" description="Disordered" evidence="1">
    <location>
        <begin position="426"/>
        <end position="469"/>
    </location>
</feature>
<evidence type="ECO:0008006" key="4">
    <source>
        <dbReference type="Google" id="ProtNLM"/>
    </source>
</evidence>
<feature type="compositionally biased region" description="Polar residues" evidence="1">
    <location>
        <begin position="212"/>
        <end position="227"/>
    </location>
</feature>
<feature type="compositionally biased region" description="Polar residues" evidence="1">
    <location>
        <begin position="426"/>
        <end position="436"/>
    </location>
</feature>
<reference evidence="2 3" key="1">
    <citation type="journal article" date="2024" name="Nat. Commun.">
        <title>Phylogenomics reveals the evolutionary origins of lichenization in chlorophyte algae.</title>
        <authorList>
            <person name="Puginier C."/>
            <person name="Libourel C."/>
            <person name="Otte J."/>
            <person name="Skaloud P."/>
            <person name="Haon M."/>
            <person name="Grisel S."/>
            <person name="Petersen M."/>
            <person name="Berrin J.G."/>
            <person name="Delaux P.M."/>
            <person name="Dal Grande F."/>
            <person name="Keller J."/>
        </authorList>
    </citation>
    <scope>NUCLEOTIDE SEQUENCE [LARGE SCALE GENOMIC DNA]</scope>
    <source>
        <strain evidence="2 3">SAG 216-7</strain>
    </source>
</reference>
<evidence type="ECO:0000313" key="3">
    <source>
        <dbReference type="Proteomes" id="UP001491310"/>
    </source>
</evidence>